<evidence type="ECO:0000313" key="2">
    <source>
        <dbReference type="EMBL" id="MFF5922534.1"/>
    </source>
</evidence>
<accession>A0ABW6XYT8</accession>
<proteinExistence type="predicted"/>
<evidence type="ECO:0000259" key="1">
    <source>
        <dbReference type="PROSITE" id="PS51186"/>
    </source>
</evidence>
<organism evidence="2 3">
    <name type="scientific">Streptomyces flavochromogenes</name>
    <dbReference type="NCBI Taxonomy" id="68199"/>
    <lineage>
        <taxon>Bacteria</taxon>
        <taxon>Bacillati</taxon>
        <taxon>Actinomycetota</taxon>
        <taxon>Actinomycetes</taxon>
        <taxon>Kitasatosporales</taxon>
        <taxon>Streptomycetaceae</taxon>
        <taxon>Streptomyces</taxon>
    </lineage>
</organism>
<protein>
    <submittedName>
        <fullName evidence="2">GNAT family N-acetyltransferase</fullName>
    </submittedName>
</protein>
<dbReference type="InterPro" id="IPR000182">
    <property type="entry name" value="GNAT_dom"/>
</dbReference>
<dbReference type="Gene3D" id="3.40.630.30">
    <property type="match status" value="1"/>
</dbReference>
<reference evidence="2 3" key="1">
    <citation type="submission" date="2024-10" db="EMBL/GenBank/DDBJ databases">
        <title>The Natural Products Discovery Center: Release of the First 8490 Sequenced Strains for Exploring Actinobacteria Biosynthetic Diversity.</title>
        <authorList>
            <person name="Kalkreuter E."/>
            <person name="Kautsar S.A."/>
            <person name="Yang D."/>
            <person name="Bader C.D."/>
            <person name="Teijaro C.N."/>
            <person name="Fluegel L."/>
            <person name="Davis C.M."/>
            <person name="Simpson J.R."/>
            <person name="Lauterbach L."/>
            <person name="Steele A.D."/>
            <person name="Gui C."/>
            <person name="Meng S."/>
            <person name="Li G."/>
            <person name="Viehrig K."/>
            <person name="Ye F."/>
            <person name="Su P."/>
            <person name="Kiefer A.F."/>
            <person name="Nichols A."/>
            <person name="Cepeda A.J."/>
            <person name="Yan W."/>
            <person name="Fan B."/>
            <person name="Jiang Y."/>
            <person name="Adhikari A."/>
            <person name="Zheng C.-J."/>
            <person name="Schuster L."/>
            <person name="Cowan T.M."/>
            <person name="Smanski M.J."/>
            <person name="Chevrette M.G."/>
            <person name="De Carvalho L.P.S."/>
            <person name="Shen B."/>
        </authorList>
    </citation>
    <scope>NUCLEOTIDE SEQUENCE [LARGE SCALE GENOMIC DNA]</scope>
    <source>
        <strain evidence="2 3">NPDC012605</strain>
    </source>
</reference>
<evidence type="ECO:0000313" key="3">
    <source>
        <dbReference type="Proteomes" id="UP001602370"/>
    </source>
</evidence>
<gene>
    <name evidence="2" type="ORF">ACFY8C_29990</name>
</gene>
<sequence>MAADMSDDTADDLLLVRARGLWEELAEAPVSFASTDGPAGHTGPAVVVSPNSALCPPSWAGIVVLGDAAIATAPTESAALVLRRALASVPVDSLTRPEAVRAVLPVSDVLGPASLAYLSSADFRPAHRDGVVEPLASGHPDFQGLLRAAGPEDVAESGMEEITSPAFVVREGTDVVAAAGYRAWPAATAHICVLTHPQWRGRRLARHASSAAVAHALAAGLLPQWRARPPASRRVARSLGFRELGGQLSVRWEAEALAPVSTHPVGR</sequence>
<dbReference type="Proteomes" id="UP001602370">
    <property type="component" value="Unassembled WGS sequence"/>
</dbReference>
<feature type="domain" description="N-acetyltransferase" evidence="1">
    <location>
        <begin position="130"/>
        <end position="264"/>
    </location>
</feature>
<dbReference type="SUPFAM" id="SSF55729">
    <property type="entry name" value="Acyl-CoA N-acyltransferases (Nat)"/>
    <property type="match status" value="1"/>
</dbReference>
<name>A0ABW6XYT8_9ACTN</name>
<dbReference type="Pfam" id="PF12746">
    <property type="entry name" value="GNAT_acetyltran"/>
    <property type="match status" value="1"/>
</dbReference>
<dbReference type="InterPro" id="IPR027365">
    <property type="entry name" value="GNAT_acetyltra_YdfB-like"/>
</dbReference>
<comment type="caution">
    <text evidence="2">The sequence shown here is derived from an EMBL/GenBank/DDBJ whole genome shotgun (WGS) entry which is preliminary data.</text>
</comment>
<dbReference type="PROSITE" id="PS51186">
    <property type="entry name" value="GNAT"/>
    <property type="match status" value="1"/>
</dbReference>
<dbReference type="EMBL" id="JBIBDZ010000010">
    <property type="protein sequence ID" value="MFF5922534.1"/>
    <property type="molecule type" value="Genomic_DNA"/>
</dbReference>
<dbReference type="RefSeq" id="WP_245234439.1">
    <property type="nucleotide sequence ID" value="NZ_JBIBDZ010000010.1"/>
</dbReference>
<dbReference type="InterPro" id="IPR016181">
    <property type="entry name" value="Acyl_CoA_acyltransferase"/>
</dbReference>
<keyword evidence="3" id="KW-1185">Reference proteome</keyword>